<reference evidence="7 8" key="1">
    <citation type="submission" date="2016-10" db="EMBL/GenBank/DDBJ databases">
        <authorList>
            <person name="de Groot N.N."/>
        </authorList>
    </citation>
    <scope>NUCLEOTIDE SEQUENCE [LARGE SCALE GENOMIC DNA]</scope>
    <source>
        <strain evidence="7 8">B25</strain>
    </source>
</reference>
<dbReference type="Gene3D" id="3.40.50.2300">
    <property type="match status" value="1"/>
</dbReference>
<gene>
    <name evidence="7" type="ORF">SAMN04487977_10374</name>
</gene>
<keyword evidence="8" id="KW-1185">Reference proteome</keyword>
<dbReference type="PRINTS" id="PR00032">
    <property type="entry name" value="HTHARAC"/>
</dbReference>
<dbReference type="CDD" id="cd17536">
    <property type="entry name" value="REC_YesN-like"/>
    <property type="match status" value="1"/>
</dbReference>
<dbReference type="GO" id="GO:0043565">
    <property type="term" value="F:sequence-specific DNA binding"/>
    <property type="evidence" value="ECO:0007669"/>
    <property type="project" value="InterPro"/>
</dbReference>
<dbReference type="AlphaFoldDB" id="A0A1H9E9A1"/>
<evidence type="ECO:0000256" key="1">
    <source>
        <dbReference type="ARBA" id="ARBA00023015"/>
    </source>
</evidence>
<evidence type="ECO:0000313" key="8">
    <source>
        <dbReference type="Proteomes" id="UP000182360"/>
    </source>
</evidence>
<dbReference type="InterPro" id="IPR018062">
    <property type="entry name" value="HTH_AraC-typ_CS"/>
</dbReference>
<keyword evidence="3" id="KW-0804">Transcription</keyword>
<dbReference type="SUPFAM" id="SSF52172">
    <property type="entry name" value="CheY-like"/>
    <property type="match status" value="1"/>
</dbReference>
<dbReference type="PANTHER" id="PTHR43280">
    <property type="entry name" value="ARAC-FAMILY TRANSCRIPTIONAL REGULATOR"/>
    <property type="match status" value="1"/>
</dbReference>
<dbReference type="OrthoDB" id="327083at2"/>
<name>A0A1H9E9A1_9SPIR</name>
<dbReference type="PROSITE" id="PS00041">
    <property type="entry name" value="HTH_ARAC_FAMILY_1"/>
    <property type="match status" value="1"/>
</dbReference>
<dbReference type="SMART" id="SM00448">
    <property type="entry name" value="REC"/>
    <property type="match status" value="1"/>
</dbReference>
<dbReference type="InterPro" id="IPR009057">
    <property type="entry name" value="Homeodomain-like_sf"/>
</dbReference>
<dbReference type="InterPro" id="IPR011006">
    <property type="entry name" value="CheY-like_superfamily"/>
</dbReference>
<evidence type="ECO:0000256" key="4">
    <source>
        <dbReference type="PROSITE-ProRule" id="PRU00169"/>
    </source>
</evidence>
<keyword evidence="1" id="KW-0805">Transcription regulation</keyword>
<dbReference type="RefSeq" id="WP_074642120.1">
    <property type="nucleotide sequence ID" value="NZ_AP025286.1"/>
</dbReference>
<dbReference type="Gene3D" id="1.10.10.60">
    <property type="entry name" value="Homeodomain-like"/>
    <property type="match status" value="2"/>
</dbReference>
<dbReference type="SMART" id="SM00342">
    <property type="entry name" value="HTH_ARAC"/>
    <property type="match status" value="1"/>
</dbReference>
<dbReference type="GO" id="GO:0000160">
    <property type="term" value="P:phosphorelay signal transduction system"/>
    <property type="evidence" value="ECO:0007669"/>
    <property type="project" value="InterPro"/>
</dbReference>
<protein>
    <submittedName>
        <fullName evidence="7">Two-component system, response regulator YesN</fullName>
    </submittedName>
</protein>
<keyword evidence="2" id="KW-0238">DNA-binding</keyword>
<dbReference type="Pfam" id="PF17853">
    <property type="entry name" value="GGDEF_2"/>
    <property type="match status" value="1"/>
</dbReference>
<dbReference type="InterPro" id="IPR041522">
    <property type="entry name" value="CdaR_GGDEF"/>
</dbReference>
<dbReference type="Pfam" id="PF12833">
    <property type="entry name" value="HTH_18"/>
    <property type="match status" value="1"/>
</dbReference>
<evidence type="ECO:0000259" key="6">
    <source>
        <dbReference type="PROSITE" id="PS50110"/>
    </source>
</evidence>
<dbReference type="PANTHER" id="PTHR43280:SF2">
    <property type="entry name" value="HTH-TYPE TRANSCRIPTIONAL REGULATOR EXSA"/>
    <property type="match status" value="1"/>
</dbReference>
<proteinExistence type="predicted"/>
<evidence type="ECO:0000259" key="5">
    <source>
        <dbReference type="PROSITE" id="PS01124"/>
    </source>
</evidence>
<dbReference type="InterPro" id="IPR001789">
    <property type="entry name" value="Sig_transdc_resp-reg_receiver"/>
</dbReference>
<dbReference type="PROSITE" id="PS01124">
    <property type="entry name" value="HTH_ARAC_FAMILY_2"/>
    <property type="match status" value="1"/>
</dbReference>
<dbReference type="PROSITE" id="PS50110">
    <property type="entry name" value="RESPONSE_REGULATORY"/>
    <property type="match status" value="1"/>
</dbReference>
<dbReference type="STRING" id="163.SAMN04487775_10570"/>
<dbReference type="InterPro" id="IPR020449">
    <property type="entry name" value="Tscrpt_reg_AraC-type_HTH"/>
</dbReference>
<feature type="modified residue" description="4-aspartylphosphate" evidence="4">
    <location>
        <position position="55"/>
    </location>
</feature>
<evidence type="ECO:0000313" key="7">
    <source>
        <dbReference type="EMBL" id="SEQ22251.1"/>
    </source>
</evidence>
<dbReference type="GO" id="GO:0003700">
    <property type="term" value="F:DNA-binding transcription factor activity"/>
    <property type="evidence" value="ECO:0007669"/>
    <property type="project" value="InterPro"/>
</dbReference>
<sequence>MFNILVTDDEQIVIDSLSFIINKNFADEARVFTALSGTEAIEIVMKENIDIMFMDINMPGLSGLETVSVITKLKPNIVFVILSAFDRFQYAQEAINLGAYKYITKPVNRNVVIETIRGAMQLVQEKQGKLSADMELHKKLDLVSPMIENDFIYACIYNNDKSIDLSSYLDYFNLTDNPWVFCCFEFPNINSDNQYSTYLKIHELLNTEHRCLVSSFIMNRIVVFFPIFSVTPEYSEIQEQIKKFYTTLSYNITTGIRAGVSTIFSDKTKLQASYSEALSALNKSASGGGLIFSDGMSFTGEQESTLKKSSTGEFKNQIINKLSSGDSNGVKSFLELFTSELISQQLPGDKIKNSFFELIVTANNATKEQNKAFSSDTFDNAFATLSTENDIKLIKEFAQKFLMECTQAVSSVKKAEENPIIKKVCTYVDENLSQDISLETAADFAGVSSFYLSKLFKEEKGETFINFISDKRLEKSRQLLSETNLSIKEITAEVGYNDQNYFSRIFKTKYGLSPKEYRKVK</sequence>
<evidence type="ECO:0000256" key="2">
    <source>
        <dbReference type="ARBA" id="ARBA00023125"/>
    </source>
</evidence>
<dbReference type="EMBL" id="FOFU01000003">
    <property type="protein sequence ID" value="SEQ22251.1"/>
    <property type="molecule type" value="Genomic_DNA"/>
</dbReference>
<dbReference type="Proteomes" id="UP000182360">
    <property type="component" value="Unassembled WGS sequence"/>
</dbReference>
<dbReference type="InterPro" id="IPR018060">
    <property type="entry name" value="HTH_AraC"/>
</dbReference>
<dbReference type="SUPFAM" id="SSF46689">
    <property type="entry name" value="Homeodomain-like"/>
    <property type="match status" value="2"/>
</dbReference>
<organism evidence="7 8">
    <name type="scientific">Treponema bryantii</name>
    <dbReference type="NCBI Taxonomy" id="163"/>
    <lineage>
        <taxon>Bacteria</taxon>
        <taxon>Pseudomonadati</taxon>
        <taxon>Spirochaetota</taxon>
        <taxon>Spirochaetia</taxon>
        <taxon>Spirochaetales</taxon>
        <taxon>Treponemataceae</taxon>
        <taxon>Treponema</taxon>
    </lineage>
</organism>
<dbReference type="Pfam" id="PF00072">
    <property type="entry name" value="Response_reg"/>
    <property type="match status" value="1"/>
</dbReference>
<evidence type="ECO:0000256" key="3">
    <source>
        <dbReference type="ARBA" id="ARBA00023163"/>
    </source>
</evidence>
<feature type="domain" description="Response regulatory" evidence="6">
    <location>
        <begin position="3"/>
        <end position="120"/>
    </location>
</feature>
<feature type="domain" description="HTH araC/xylS-type" evidence="5">
    <location>
        <begin position="422"/>
        <end position="520"/>
    </location>
</feature>
<keyword evidence="4" id="KW-0597">Phosphoprotein</keyword>
<accession>A0A1H9E9A1</accession>